<dbReference type="EMBL" id="VSRR010055775">
    <property type="protein sequence ID" value="MPC81053.1"/>
    <property type="molecule type" value="Genomic_DNA"/>
</dbReference>
<evidence type="ECO:0000313" key="2">
    <source>
        <dbReference type="Proteomes" id="UP000324222"/>
    </source>
</evidence>
<evidence type="ECO:0000313" key="1">
    <source>
        <dbReference type="EMBL" id="MPC81053.1"/>
    </source>
</evidence>
<organism evidence="1 2">
    <name type="scientific">Portunus trituberculatus</name>
    <name type="common">Swimming crab</name>
    <name type="synonym">Neptunus trituberculatus</name>
    <dbReference type="NCBI Taxonomy" id="210409"/>
    <lineage>
        <taxon>Eukaryota</taxon>
        <taxon>Metazoa</taxon>
        <taxon>Ecdysozoa</taxon>
        <taxon>Arthropoda</taxon>
        <taxon>Crustacea</taxon>
        <taxon>Multicrustacea</taxon>
        <taxon>Malacostraca</taxon>
        <taxon>Eumalacostraca</taxon>
        <taxon>Eucarida</taxon>
        <taxon>Decapoda</taxon>
        <taxon>Pleocyemata</taxon>
        <taxon>Brachyura</taxon>
        <taxon>Eubrachyura</taxon>
        <taxon>Portunoidea</taxon>
        <taxon>Portunidae</taxon>
        <taxon>Portuninae</taxon>
        <taxon>Portunus</taxon>
    </lineage>
</organism>
<comment type="caution">
    <text evidence="1">The sequence shown here is derived from an EMBL/GenBank/DDBJ whole genome shotgun (WGS) entry which is preliminary data.</text>
</comment>
<reference evidence="1 2" key="1">
    <citation type="submission" date="2019-05" db="EMBL/GenBank/DDBJ databases">
        <title>Another draft genome of Portunus trituberculatus and its Hox gene families provides insights of decapod evolution.</title>
        <authorList>
            <person name="Jeong J.-H."/>
            <person name="Song I."/>
            <person name="Kim S."/>
            <person name="Choi T."/>
            <person name="Kim D."/>
            <person name="Ryu S."/>
            <person name="Kim W."/>
        </authorList>
    </citation>
    <scope>NUCLEOTIDE SEQUENCE [LARGE SCALE GENOMIC DNA]</scope>
    <source>
        <tissue evidence="1">Muscle</tissue>
    </source>
</reference>
<sequence length="63" mass="7144">MKKAWKKEKAKYLNGTCDLKAHPLGNRCPERGSPTYTQTVNRIRTRALGDPSEPKARMGPLYL</sequence>
<gene>
    <name evidence="1" type="ORF">E2C01_075653</name>
</gene>
<keyword evidence="2" id="KW-1185">Reference proteome</keyword>
<dbReference type="AlphaFoldDB" id="A0A5B7IFI9"/>
<dbReference type="Proteomes" id="UP000324222">
    <property type="component" value="Unassembled WGS sequence"/>
</dbReference>
<protein>
    <submittedName>
        <fullName evidence="1">Uncharacterized protein</fullName>
    </submittedName>
</protein>
<name>A0A5B7IFI9_PORTR</name>
<proteinExistence type="predicted"/>
<accession>A0A5B7IFI9</accession>